<evidence type="ECO:0000313" key="1">
    <source>
        <dbReference type="Proteomes" id="UP000675920"/>
    </source>
</evidence>
<keyword evidence="1" id="KW-1185">Reference proteome</keyword>
<dbReference type="AlphaFoldDB" id="A0A8B6X888"/>
<proteinExistence type="predicted"/>
<protein>
    <submittedName>
        <fullName evidence="2">Uncharacterized protein</fullName>
    </submittedName>
</protein>
<sequence>MGRLLLLLALLGLGGWQLFTLDRPVAPETTLATGPGISWRHNGVRITPLQRFELDARVLGTRSYRHDNLATLAPVDLALGWGLMADPAVLRDIDIDQDNRAYFWRVHAATPPRRAIEAHSANMHMIPASRDIEKRLRAVEPGSRVTLSGWLVALDADKWHAQSSLTRFDTGPGACEIVWVEQFDVH</sequence>
<evidence type="ECO:0000313" key="2">
    <source>
        <dbReference type="RefSeq" id="WP_034410444.1"/>
    </source>
</evidence>
<organism evidence="1 2">
    <name type="scientific">Derxia gummosa DSM 723</name>
    <dbReference type="NCBI Taxonomy" id="1121388"/>
    <lineage>
        <taxon>Bacteria</taxon>
        <taxon>Pseudomonadati</taxon>
        <taxon>Pseudomonadota</taxon>
        <taxon>Betaproteobacteria</taxon>
        <taxon>Burkholderiales</taxon>
        <taxon>Alcaligenaceae</taxon>
        <taxon>Derxia</taxon>
    </lineage>
</organism>
<name>A0A8B6X888_9BURK</name>
<dbReference type="OrthoDB" id="6706661at2"/>
<accession>A0A8B6X888</accession>
<reference evidence="2" key="1">
    <citation type="submission" date="2025-08" db="UniProtKB">
        <authorList>
            <consortium name="RefSeq"/>
        </authorList>
    </citation>
    <scope>IDENTIFICATION</scope>
</reference>
<dbReference type="RefSeq" id="WP_034410444.1">
    <property type="nucleotide sequence ID" value="NZ_AXWS01000007.1"/>
</dbReference>
<dbReference type="Proteomes" id="UP000675920">
    <property type="component" value="Unplaced"/>
</dbReference>